<sequence length="194" mass="22432">MVSTTPPRSADSEPQVIEQAANPPPAYPRWSLRQLQQTPGELHEEQIEYLVEAMTQEVSDHNVTRMKLQGALTRSMAYERGQAMEQGHVRYLNYIVHDLRTQIQDEKMKRIAAEERMQSLEFEKEIERELHCDYDEWKPSSGSDEPESFAFDIDYSGVEVEVPPAGRTKREHTDDGDNDGDDDRREASCKRPKH</sequence>
<feature type="region of interest" description="Disordered" evidence="2">
    <location>
        <begin position="1"/>
        <end position="28"/>
    </location>
</feature>
<evidence type="ECO:0000313" key="3">
    <source>
        <dbReference type="EMBL" id="RDL41158.1"/>
    </source>
</evidence>
<feature type="region of interest" description="Disordered" evidence="2">
    <location>
        <begin position="137"/>
        <end position="194"/>
    </location>
</feature>
<evidence type="ECO:0000256" key="2">
    <source>
        <dbReference type="SAM" id="MobiDB-lite"/>
    </source>
</evidence>
<feature type="compositionally biased region" description="Basic and acidic residues" evidence="2">
    <location>
        <begin position="182"/>
        <end position="194"/>
    </location>
</feature>
<organism evidence="3 4">
    <name type="scientific">Venustampulla echinocandica</name>
    <dbReference type="NCBI Taxonomy" id="2656787"/>
    <lineage>
        <taxon>Eukaryota</taxon>
        <taxon>Fungi</taxon>
        <taxon>Dikarya</taxon>
        <taxon>Ascomycota</taxon>
        <taxon>Pezizomycotina</taxon>
        <taxon>Leotiomycetes</taxon>
        <taxon>Helotiales</taxon>
        <taxon>Pleuroascaceae</taxon>
        <taxon>Venustampulla</taxon>
    </lineage>
</organism>
<evidence type="ECO:0000313" key="4">
    <source>
        <dbReference type="Proteomes" id="UP000254866"/>
    </source>
</evidence>
<name>A0A370U059_9HELO</name>
<dbReference type="EMBL" id="NPIC01000001">
    <property type="protein sequence ID" value="RDL41158.1"/>
    <property type="molecule type" value="Genomic_DNA"/>
</dbReference>
<reference evidence="3 4" key="1">
    <citation type="journal article" date="2018" name="IMA Fungus">
        <title>IMA Genome-F 9: Draft genome sequence of Annulohypoxylon stygium, Aspergillus mulundensis, Berkeleyomyces basicola (syn. Thielaviopsis basicola), Ceratocystis smalleyi, two Cercospora beticola strains, Coleophoma cylindrospora, Fusarium fracticaudum, Phialophora cf. hyalina, and Morchella septimelata.</title>
        <authorList>
            <person name="Wingfield B.D."/>
            <person name="Bills G.F."/>
            <person name="Dong Y."/>
            <person name="Huang W."/>
            <person name="Nel W.J."/>
            <person name="Swalarsk-Parry B.S."/>
            <person name="Vaghefi N."/>
            <person name="Wilken P.M."/>
            <person name="An Z."/>
            <person name="de Beer Z.W."/>
            <person name="De Vos L."/>
            <person name="Chen L."/>
            <person name="Duong T.A."/>
            <person name="Gao Y."/>
            <person name="Hammerbacher A."/>
            <person name="Kikkert J.R."/>
            <person name="Li Y."/>
            <person name="Li H."/>
            <person name="Li K."/>
            <person name="Li Q."/>
            <person name="Liu X."/>
            <person name="Ma X."/>
            <person name="Naidoo K."/>
            <person name="Pethybridge S.J."/>
            <person name="Sun J."/>
            <person name="Steenkamp E.T."/>
            <person name="van der Nest M.A."/>
            <person name="van Wyk S."/>
            <person name="Wingfield M.J."/>
            <person name="Xiong C."/>
            <person name="Yue Q."/>
            <person name="Zhang X."/>
        </authorList>
    </citation>
    <scope>NUCLEOTIDE SEQUENCE [LARGE SCALE GENOMIC DNA]</scope>
    <source>
        <strain evidence="3 4">BP 5553</strain>
    </source>
</reference>
<protein>
    <submittedName>
        <fullName evidence="3">Uncharacterized protein</fullName>
    </submittedName>
</protein>
<proteinExistence type="predicted"/>
<dbReference type="GeneID" id="43593986"/>
<keyword evidence="4" id="KW-1185">Reference proteome</keyword>
<accession>A0A370U059</accession>
<gene>
    <name evidence="3" type="ORF">BP5553_01137</name>
</gene>
<comment type="caution">
    <text evidence="3">The sequence shown here is derived from an EMBL/GenBank/DDBJ whole genome shotgun (WGS) entry which is preliminary data.</text>
</comment>
<keyword evidence="1" id="KW-0175">Coiled coil</keyword>
<dbReference type="RefSeq" id="XP_031873814.1">
    <property type="nucleotide sequence ID" value="XM_032009760.1"/>
</dbReference>
<dbReference type="AlphaFoldDB" id="A0A370U059"/>
<dbReference type="OrthoDB" id="10618247at2759"/>
<dbReference type="Proteomes" id="UP000254866">
    <property type="component" value="Unassembled WGS sequence"/>
</dbReference>
<feature type="coiled-coil region" evidence="1">
    <location>
        <begin position="96"/>
        <end position="123"/>
    </location>
</feature>
<evidence type="ECO:0000256" key="1">
    <source>
        <dbReference type="SAM" id="Coils"/>
    </source>
</evidence>